<evidence type="ECO:0000313" key="3">
    <source>
        <dbReference type="Proteomes" id="UP000003824"/>
    </source>
</evidence>
<evidence type="ECO:0000313" key="2">
    <source>
        <dbReference type="EMBL" id="EFE71836.2"/>
    </source>
</evidence>
<sequence>MEHLARALTALRGRGTTQEGDTDAAAGLQMTGPGQERPGGRKVGLALER</sequence>
<protein>
    <submittedName>
        <fullName evidence="2">Predicted protein</fullName>
    </submittedName>
</protein>
<feature type="region of interest" description="Disordered" evidence="1">
    <location>
        <begin position="1"/>
        <end position="49"/>
    </location>
</feature>
<gene>
    <name evidence="2" type="ORF">SSFG_07072</name>
</gene>
<dbReference type="eggNOG" id="ENOG5032K66">
    <property type="taxonomic scope" value="Bacteria"/>
</dbReference>
<reference evidence="3" key="1">
    <citation type="submission" date="2008-12" db="EMBL/GenBank/DDBJ databases">
        <title>Annotation of Streptomyces ghanaensis ATCC 14672.</title>
        <authorList>
            <consortium name="The Broad Institute Genome Sequencing Platform"/>
            <consortium name="Broad Institute Microbial Sequencing Center"/>
            <person name="Fischbach M."/>
            <person name="Ward D."/>
            <person name="Young S."/>
            <person name="Kodira C.D."/>
            <person name="Zeng Q."/>
            <person name="Koehrsen M."/>
            <person name="Godfrey P."/>
            <person name="Alvarado L."/>
            <person name="Berlin A.M."/>
            <person name="Borenstein D."/>
            <person name="Chen Z."/>
            <person name="Engels R."/>
            <person name="Freedman E."/>
            <person name="Gellesch M."/>
            <person name="Goldberg J."/>
            <person name="Griggs A."/>
            <person name="Gujja S."/>
            <person name="Heiman D.I."/>
            <person name="Hepburn T.A."/>
            <person name="Howarth C."/>
            <person name="Jen D."/>
            <person name="Larson L."/>
            <person name="Lewis B."/>
            <person name="Mehta T."/>
            <person name="Park D."/>
            <person name="Pearson M."/>
            <person name="Roberts A."/>
            <person name="Saif S."/>
            <person name="Shea T.D."/>
            <person name="Shenoy N."/>
            <person name="Sisk P."/>
            <person name="Stolte C."/>
            <person name="Sykes S.N."/>
            <person name="Walk T."/>
            <person name="White J."/>
            <person name="Yandava C."/>
            <person name="Straight P."/>
            <person name="Clardy J."/>
            <person name="Hung D."/>
            <person name="Kolter R."/>
            <person name="Mekalanos J."/>
            <person name="Walker S."/>
            <person name="Walsh C.T."/>
            <person name="Wieland B.L.C."/>
            <person name="Ilzarbe M."/>
            <person name="Galagan J."/>
            <person name="Nusbaum C."/>
            <person name="Birren B."/>
        </authorList>
    </citation>
    <scope>NUCLEOTIDE SEQUENCE [LARGE SCALE GENOMIC DNA]</scope>
    <source>
        <strain evidence="3">ATCC 14672 / DSM 40746 / JCM 4963 / KCTC 9882 / NRRL B-12104 / FH 1290</strain>
    </source>
</reference>
<proteinExistence type="predicted"/>
<name>D6A710_STRV1</name>
<dbReference type="Proteomes" id="UP000003824">
    <property type="component" value="Unassembled WGS sequence"/>
</dbReference>
<dbReference type="EMBL" id="DS999641">
    <property type="protein sequence ID" value="EFE71836.2"/>
    <property type="molecule type" value="Genomic_DNA"/>
</dbReference>
<accession>D6A710</accession>
<evidence type="ECO:0000256" key="1">
    <source>
        <dbReference type="SAM" id="MobiDB-lite"/>
    </source>
</evidence>
<dbReference type="AlphaFoldDB" id="D6A710"/>
<organism evidence="2 3">
    <name type="scientific">Streptomyces viridosporus (strain ATCC 14672 / DSM 40746 / JCM 4963 / KCTC 9882 / NRRL B-12104 / FH 1290)</name>
    <name type="common">Streptomyces ghanaensis</name>
    <dbReference type="NCBI Taxonomy" id="566461"/>
    <lineage>
        <taxon>Bacteria</taxon>
        <taxon>Bacillati</taxon>
        <taxon>Actinomycetota</taxon>
        <taxon>Actinomycetes</taxon>
        <taxon>Kitasatosporales</taxon>
        <taxon>Streptomycetaceae</taxon>
        <taxon>Streptomyces</taxon>
    </lineage>
</organism>